<evidence type="ECO:0000259" key="3">
    <source>
        <dbReference type="PROSITE" id="PS50110"/>
    </source>
</evidence>
<dbReference type="Pfam" id="PF00072">
    <property type="entry name" value="Response_reg"/>
    <property type="match status" value="1"/>
</dbReference>
<dbReference type="PANTHER" id="PTHR44591:SF3">
    <property type="entry name" value="RESPONSE REGULATORY DOMAIN-CONTAINING PROTEIN"/>
    <property type="match status" value="1"/>
</dbReference>
<proteinExistence type="predicted"/>
<name>A0ABV5YT50_9ACTN</name>
<dbReference type="Proteomes" id="UP001589627">
    <property type="component" value="Unassembled WGS sequence"/>
</dbReference>
<keyword evidence="1 2" id="KW-0597">Phosphoprotein</keyword>
<dbReference type="InterPro" id="IPR011006">
    <property type="entry name" value="CheY-like_superfamily"/>
</dbReference>
<dbReference type="Gene3D" id="3.40.50.2300">
    <property type="match status" value="1"/>
</dbReference>
<feature type="domain" description="Response regulatory" evidence="3">
    <location>
        <begin position="4"/>
        <end position="123"/>
    </location>
</feature>
<evidence type="ECO:0000256" key="2">
    <source>
        <dbReference type="PROSITE-ProRule" id="PRU00169"/>
    </source>
</evidence>
<dbReference type="InterPro" id="IPR050595">
    <property type="entry name" value="Bact_response_regulator"/>
</dbReference>
<accession>A0ABV5YT50</accession>
<dbReference type="PROSITE" id="PS50110">
    <property type="entry name" value="RESPONSE_REGULATORY"/>
    <property type="match status" value="1"/>
</dbReference>
<dbReference type="InterPro" id="IPR001789">
    <property type="entry name" value="Sig_transdc_resp-reg_receiver"/>
</dbReference>
<dbReference type="EMBL" id="JBHLZP010000347">
    <property type="protein sequence ID" value="MFB9837152.1"/>
    <property type="molecule type" value="Genomic_DNA"/>
</dbReference>
<dbReference type="PANTHER" id="PTHR44591">
    <property type="entry name" value="STRESS RESPONSE REGULATOR PROTEIN 1"/>
    <property type="match status" value="1"/>
</dbReference>
<dbReference type="RefSeq" id="WP_378209931.1">
    <property type="nucleotide sequence ID" value="NZ_JBHLZP010000347.1"/>
</dbReference>
<dbReference type="SMART" id="SM00448">
    <property type="entry name" value="REC"/>
    <property type="match status" value="1"/>
</dbReference>
<dbReference type="InterPro" id="IPR058245">
    <property type="entry name" value="NreC/VraR/RcsB-like_REC"/>
</dbReference>
<sequence length="130" mass="13958">MEMRCLIVDDDAAFRAAIGYMLERGGAVVVGTASSGAEAVERARDARPDIVLVDVRLGAENGFDVARRIDESAAGTVWKPVVVLLSTLAEDELTPLVASHPAFGFLDKTTVSTERIRELLSVGRRSSSLR</sequence>
<dbReference type="CDD" id="cd17535">
    <property type="entry name" value="REC_NarL-like"/>
    <property type="match status" value="1"/>
</dbReference>
<keyword evidence="5" id="KW-1185">Reference proteome</keyword>
<evidence type="ECO:0000256" key="1">
    <source>
        <dbReference type="ARBA" id="ARBA00022553"/>
    </source>
</evidence>
<organism evidence="4 5">
    <name type="scientific">Actinoallomurus acaciae</name>
    <dbReference type="NCBI Taxonomy" id="502577"/>
    <lineage>
        <taxon>Bacteria</taxon>
        <taxon>Bacillati</taxon>
        <taxon>Actinomycetota</taxon>
        <taxon>Actinomycetes</taxon>
        <taxon>Streptosporangiales</taxon>
        <taxon>Thermomonosporaceae</taxon>
        <taxon>Actinoallomurus</taxon>
    </lineage>
</organism>
<gene>
    <name evidence="4" type="ORF">ACFFNX_33765</name>
</gene>
<protein>
    <submittedName>
        <fullName evidence="4">Response regulator</fullName>
    </submittedName>
</protein>
<feature type="modified residue" description="4-aspartylphosphate" evidence="2">
    <location>
        <position position="54"/>
    </location>
</feature>
<dbReference type="SUPFAM" id="SSF52172">
    <property type="entry name" value="CheY-like"/>
    <property type="match status" value="1"/>
</dbReference>
<evidence type="ECO:0000313" key="4">
    <source>
        <dbReference type="EMBL" id="MFB9837152.1"/>
    </source>
</evidence>
<comment type="caution">
    <text evidence="4">The sequence shown here is derived from an EMBL/GenBank/DDBJ whole genome shotgun (WGS) entry which is preliminary data.</text>
</comment>
<evidence type="ECO:0000313" key="5">
    <source>
        <dbReference type="Proteomes" id="UP001589627"/>
    </source>
</evidence>
<reference evidence="4 5" key="1">
    <citation type="submission" date="2024-09" db="EMBL/GenBank/DDBJ databases">
        <authorList>
            <person name="Sun Q."/>
            <person name="Mori K."/>
        </authorList>
    </citation>
    <scope>NUCLEOTIDE SEQUENCE [LARGE SCALE GENOMIC DNA]</scope>
    <source>
        <strain evidence="4 5">TBRC 0563</strain>
    </source>
</reference>